<dbReference type="AlphaFoldDB" id="A0A2P8R2F9"/>
<feature type="transmembrane region" description="Helical" evidence="1">
    <location>
        <begin position="36"/>
        <end position="54"/>
    </location>
</feature>
<feature type="transmembrane region" description="Helical" evidence="1">
    <location>
        <begin position="6"/>
        <end position="24"/>
    </location>
</feature>
<keyword evidence="3" id="KW-1185">Reference proteome</keyword>
<evidence type="ECO:0000313" key="2">
    <source>
        <dbReference type="EMBL" id="PSM52669.1"/>
    </source>
</evidence>
<reference evidence="3" key="1">
    <citation type="submission" date="2017-10" db="EMBL/GenBank/DDBJ databases">
        <title>Campylobacter species from seals.</title>
        <authorList>
            <person name="Gilbert M.J."/>
            <person name="Zomer A.L."/>
            <person name="Timmerman A.J."/>
            <person name="Duim B."/>
            <person name="Wagenaar J.A."/>
        </authorList>
    </citation>
    <scope>NUCLEOTIDE SEQUENCE [LARGE SCALE GENOMIC DNA]</scope>
    <source>
        <strain evidence="3">17S00004-5</strain>
    </source>
</reference>
<proteinExistence type="predicted"/>
<dbReference type="EMBL" id="PDHH01000002">
    <property type="protein sequence ID" value="PSM52669.1"/>
    <property type="molecule type" value="Genomic_DNA"/>
</dbReference>
<sequence>MSKQEWLNLILAPLLPLFIIVLYAKCAKSIIKNEKLDNDLYLLYILVVIGYILIDKFSIL</sequence>
<comment type="caution">
    <text evidence="2">The sequence shown here is derived from an EMBL/GenBank/DDBJ whole genome shotgun (WGS) entry which is preliminary data.</text>
</comment>
<dbReference type="Proteomes" id="UP000240535">
    <property type="component" value="Unassembled WGS sequence"/>
</dbReference>
<evidence type="ECO:0000313" key="3">
    <source>
        <dbReference type="Proteomes" id="UP000240535"/>
    </source>
</evidence>
<gene>
    <name evidence="2" type="ORF">CQ405_02755</name>
</gene>
<name>A0A2P8R2F9_9BACT</name>
<keyword evidence="1" id="KW-0472">Membrane</keyword>
<keyword evidence="1" id="KW-0812">Transmembrane</keyword>
<accession>A0A2P8R2F9</accession>
<evidence type="ECO:0000256" key="1">
    <source>
        <dbReference type="SAM" id="Phobius"/>
    </source>
</evidence>
<organism evidence="2 3">
    <name type="scientific">Campylobacter blaseri</name>
    <dbReference type="NCBI Taxonomy" id="2042961"/>
    <lineage>
        <taxon>Bacteria</taxon>
        <taxon>Pseudomonadati</taxon>
        <taxon>Campylobacterota</taxon>
        <taxon>Epsilonproteobacteria</taxon>
        <taxon>Campylobacterales</taxon>
        <taxon>Campylobacteraceae</taxon>
        <taxon>Campylobacter</taxon>
    </lineage>
</organism>
<protein>
    <submittedName>
        <fullName evidence="2">Uncharacterized protein</fullName>
    </submittedName>
</protein>
<keyword evidence="1" id="KW-1133">Transmembrane helix</keyword>